<organism evidence="1 2">
    <name type="scientific">Cryptolaemus montrouzieri</name>
    <dbReference type="NCBI Taxonomy" id="559131"/>
    <lineage>
        <taxon>Eukaryota</taxon>
        <taxon>Metazoa</taxon>
        <taxon>Ecdysozoa</taxon>
        <taxon>Arthropoda</taxon>
        <taxon>Hexapoda</taxon>
        <taxon>Insecta</taxon>
        <taxon>Pterygota</taxon>
        <taxon>Neoptera</taxon>
        <taxon>Endopterygota</taxon>
        <taxon>Coleoptera</taxon>
        <taxon>Polyphaga</taxon>
        <taxon>Cucujiformia</taxon>
        <taxon>Coccinelloidea</taxon>
        <taxon>Coccinellidae</taxon>
        <taxon>Scymninae</taxon>
        <taxon>Scymnini</taxon>
        <taxon>Cryptolaemus</taxon>
    </lineage>
</organism>
<reference evidence="1 2" key="1">
    <citation type="journal article" date="2021" name="BMC Biol.">
        <title>Horizontally acquired antibacterial genes associated with adaptive radiation of ladybird beetles.</title>
        <authorList>
            <person name="Li H.S."/>
            <person name="Tang X.F."/>
            <person name="Huang Y.H."/>
            <person name="Xu Z.Y."/>
            <person name="Chen M.L."/>
            <person name="Du X.Y."/>
            <person name="Qiu B.Y."/>
            <person name="Chen P.T."/>
            <person name="Zhang W."/>
            <person name="Slipinski A."/>
            <person name="Escalona H.E."/>
            <person name="Waterhouse R.M."/>
            <person name="Zwick A."/>
            <person name="Pang H."/>
        </authorList>
    </citation>
    <scope>NUCLEOTIDE SEQUENCE [LARGE SCALE GENOMIC DNA]</scope>
    <source>
        <strain evidence="1">SYSU2018</strain>
    </source>
</reference>
<name>A0ABD2PGH2_9CUCU</name>
<protein>
    <submittedName>
        <fullName evidence="1">Uncharacterized protein</fullName>
    </submittedName>
</protein>
<gene>
    <name evidence="1" type="ORF">HHI36_023396</name>
</gene>
<dbReference type="EMBL" id="JABFTP020000186">
    <property type="protein sequence ID" value="KAL3290024.1"/>
    <property type="molecule type" value="Genomic_DNA"/>
</dbReference>
<proteinExistence type="predicted"/>
<dbReference type="AlphaFoldDB" id="A0ABD2PGH2"/>
<dbReference type="Proteomes" id="UP001516400">
    <property type="component" value="Unassembled WGS sequence"/>
</dbReference>
<keyword evidence="2" id="KW-1185">Reference proteome</keyword>
<evidence type="ECO:0000313" key="2">
    <source>
        <dbReference type="Proteomes" id="UP001516400"/>
    </source>
</evidence>
<comment type="caution">
    <text evidence="1">The sequence shown here is derived from an EMBL/GenBank/DDBJ whole genome shotgun (WGS) entry which is preliminary data.</text>
</comment>
<sequence>MNSGRIVVARTFAVLKQLLKISAKDSIMNSIALGDVNKQNSYLGGLIGVLPVMRRGKNEDQTRFNTASFAYRVLVLTDDGVACDVKVMHGISEDKMKFENLLLKQEKHLQISVASFQTDPIVTEGEKITLLPEENGKDIPI</sequence>
<accession>A0ABD2PGH2</accession>
<evidence type="ECO:0000313" key="1">
    <source>
        <dbReference type="EMBL" id="KAL3290024.1"/>
    </source>
</evidence>